<comment type="caution">
    <text evidence="2">The sequence shown here is derived from an EMBL/GenBank/DDBJ whole genome shotgun (WGS) entry which is preliminary data.</text>
</comment>
<dbReference type="EMBL" id="JRWG01000001">
    <property type="protein sequence ID" value="KXO00944.1"/>
    <property type="molecule type" value="Genomic_DNA"/>
</dbReference>
<keyword evidence="1" id="KW-0472">Membrane</keyword>
<keyword evidence="3" id="KW-1185">Reference proteome</keyword>
<gene>
    <name evidence="2" type="ORF">LS48_00215</name>
</gene>
<accession>A0A137RLD3</accession>
<evidence type="ECO:0000256" key="1">
    <source>
        <dbReference type="SAM" id="Phobius"/>
    </source>
</evidence>
<dbReference type="Proteomes" id="UP000070138">
    <property type="component" value="Unassembled WGS sequence"/>
</dbReference>
<dbReference type="AlphaFoldDB" id="A0A137RLD3"/>
<feature type="transmembrane region" description="Helical" evidence="1">
    <location>
        <begin position="34"/>
        <end position="54"/>
    </location>
</feature>
<evidence type="ECO:0000313" key="2">
    <source>
        <dbReference type="EMBL" id="KXO00944.1"/>
    </source>
</evidence>
<reference evidence="2 3" key="2">
    <citation type="journal article" date="2016" name="Int. J. Syst. Evol. Microbiol.">
        <title>Vitellibacter aquimaris sp. nov., a marine bacterium isolated from seawater.</title>
        <authorList>
            <person name="Thevarajoo S."/>
            <person name="Selvaratnam C."/>
            <person name="Goh K.M."/>
            <person name="Hong K.W."/>
            <person name="Chan X.Y."/>
            <person name="Chan K.G."/>
            <person name="Chong C.S."/>
        </authorList>
    </citation>
    <scope>NUCLEOTIDE SEQUENCE [LARGE SCALE GENOMIC DNA]</scope>
    <source>
        <strain evidence="2 3">D-24</strain>
    </source>
</reference>
<sequence length="65" mass="7638">MQLSVKDHIINDIKIIIAEKIKGGDFFQQAKRTLVALASARLYLCFLFEFFILYNQMQVVYHPFV</sequence>
<proteinExistence type="predicted"/>
<protein>
    <submittedName>
        <fullName evidence="2">Uncharacterized protein</fullName>
    </submittedName>
</protein>
<evidence type="ECO:0000313" key="3">
    <source>
        <dbReference type="Proteomes" id="UP000070138"/>
    </source>
</evidence>
<name>A0A137RLD3_9FLAO</name>
<reference evidence="3" key="1">
    <citation type="submission" date="2014-10" db="EMBL/GenBank/DDBJ databases">
        <title>Genome sequencing of Vitellibacter sp. D-24.</title>
        <authorList>
            <person name="Thevarajoo S."/>
            <person name="Selvaratnam C."/>
            <person name="Goh K.M."/>
            <person name="Chong C.S."/>
        </authorList>
    </citation>
    <scope>NUCLEOTIDE SEQUENCE [LARGE SCALE GENOMIC DNA]</scope>
    <source>
        <strain evidence="3">D-24</strain>
    </source>
</reference>
<organism evidence="2 3">
    <name type="scientific">Aequorivita aquimaris</name>
    <dbReference type="NCBI Taxonomy" id="1548749"/>
    <lineage>
        <taxon>Bacteria</taxon>
        <taxon>Pseudomonadati</taxon>
        <taxon>Bacteroidota</taxon>
        <taxon>Flavobacteriia</taxon>
        <taxon>Flavobacteriales</taxon>
        <taxon>Flavobacteriaceae</taxon>
        <taxon>Aequorivita</taxon>
    </lineage>
</organism>
<keyword evidence="1" id="KW-1133">Transmembrane helix</keyword>
<keyword evidence="1" id="KW-0812">Transmembrane</keyword>